<protein>
    <submittedName>
        <fullName evidence="1 2">Uncharacterized protein</fullName>
    </submittedName>
</protein>
<dbReference type="Proteomes" id="UP000008810">
    <property type="component" value="Chromosome 3"/>
</dbReference>
<dbReference type="EMBL" id="CM000882">
    <property type="protein sequence ID" value="PNT68490.1"/>
    <property type="molecule type" value="Genomic_DNA"/>
</dbReference>
<keyword evidence="3" id="KW-1185">Reference proteome</keyword>
<dbReference type="OrthoDB" id="10574790at2759"/>
<evidence type="ECO:0000313" key="1">
    <source>
        <dbReference type="EMBL" id="PNT68490.1"/>
    </source>
</evidence>
<reference evidence="1" key="2">
    <citation type="submission" date="2017-06" db="EMBL/GenBank/DDBJ databases">
        <title>WGS assembly of Brachypodium distachyon.</title>
        <authorList>
            <consortium name="The International Brachypodium Initiative"/>
            <person name="Lucas S."/>
            <person name="Harmon-Smith M."/>
            <person name="Lail K."/>
            <person name="Tice H."/>
            <person name="Grimwood J."/>
            <person name="Bruce D."/>
            <person name="Barry K."/>
            <person name="Shu S."/>
            <person name="Lindquist E."/>
            <person name="Wang M."/>
            <person name="Pitluck S."/>
            <person name="Vogel J.P."/>
            <person name="Garvin D.F."/>
            <person name="Mockler T.C."/>
            <person name="Schmutz J."/>
            <person name="Rokhsar D."/>
            <person name="Bevan M.W."/>
        </authorList>
    </citation>
    <scope>NUCLEOTIDE SEQUENCE</scope>
    <source>
        <strain evidence="1">Bd21</strain>
    </source>
</reference>
<dbReference type="Gramene" id="PNT68490">
    <property type="protein sequence ID" value="PNT68490"/>
    <property type="gene ID" value="BRADI_3g41202v3"/>
</dbReference>
<evidence type="ECO:0000313" key="3">
    <source>
        <dbReference type="Proteomes" id="UP000008810"/>
    </source>
</evidence>
<reference evidence="1 2" key="1">
    <citation type="journal article" date="2010" name="Nature">
        <title>Genome sequencing and analysis of the model grass Brachypodium distachyon.</title>
        <authorList>
            <consortium name="International Brachypodium Initiative"/>
        </authorList>
    </citation>
    <scope>NUCLEOTIDE SEQUENCE [LARGE SCALE GENOMIC DNA]</scope>
    <source>
        <strain evidence="1 2">Bd21</strain>
    </source>
</reference>
<sequence>HTLAGWWTDLEVANRRERKNLNTAIALVCWSIWKHRNAVVFDGATPSALQILRDIGRESSAWVHAGLLKAGSVFIKEISVN</sequence>
<reference evidence="2" key="3">
    <citation type="submission" date="2018-08" db="UniProtKB">
        <authorList>
            <consortium name="EnsemblPlants"/>
        </authorList>
    </citation>
    <scope>IDENTIFICATION</scope>
    <source>
        <strain evidence="2">cv. Bd21</strain>
    </source>
</reference>
<evidence type="ECO:0000313" key="2">
    <source>
        <dbReference type="EnsemblPlants" id="PNT68490"/>
    </source>
</evidence>
<dbReference type="EnsemblPlants" id="PNT68490">
    <property type="protein sequence ID" value="PNT68490"/>
    <property type="gene ID" value="BRADI_3g41202v3"/>
</dbReference>
<organism evidence="1">
    <name type="scientific">Brachypodium distachyon</name>
    <name type="common">Purple false brome</name>
    <name type="synonym">Trachynia distachya</name>
    <dbReference type="NCBI Taxonomy" id="15368"/>
    <lineage>
        <taxon>Eukaryota</taxon>
        <taxon>Viridiplantae</taxon>
        <taxon>Streptophyta</taxon>
        <taxon>Embryophyta</taxon>
        <taxon>Tracheophyta</taxon>
        <taxon>Spermatophyta</taxon>
        <taxon>Magnoliopsida</taxon>
        <taxon>Liliopsida</taxon>
        <taxon>Poales</taxon>
        <taxon>Poaceae</taxon>
        <taxon>BOP clade</taxon>
        <taxon>Pooideae</taxon>
        <taxon>Stipodae</taxon>
        <taxon>Brachypodieae</taxon>
        <taxon>Brachypodium</taxon>
    </lineage>
</organism>
<dbReference type="AlphaFoldDB" id="A0A2K2D2I3"/>
<dbReference type="InParanoid" id="A0A2K2D2I3"/>
<proteinExistence type="predicted"/>
<gene>
    <name evidence="1" type="ORF">BRADI_3g41202v3</name>
</gene>
<name>A0A2K2D2I3_BRADI</name>
<accession>A0A2K2D2I3</accession>
<feature type="non-terminal residue" evidence="1">
    <location>
        <position position="1"/>
    </location>
</feature>